<keyword evidence="5" id="KW-1185">Reference proteome</keyword>
<sequence length="315" mass="35379">MRTLHKGLRPLYAPLLHPKHTVRIRSPLSISCGAPRRSFQTSASYRTIDLAYDLHDNGGKATGAPILILHGLFGSKKNNRSISKALARDLSRPVYAIDLRNHGDSAHDKAHNYIALAEDTEAFLEKHDLRDATLIGHSMGAKTVMTMALRNPDCCANIIPVDNAPVDAALSSDFPNYVEGMRKVENEKVNSQKAADEILEPFAKELPVRQFLLTNLTRPSPSEPLKFRIPVQILAKALDDMADFPFTDPDIRRFNKPALFMRGSRSHYVSDETIPIIGRFFPRFELMDIDAGHWVISENPEAFRRGVVEFLQDKE</sequence>
<evidence type="ECO:0000259" key="3">
    <source>
        <dbReference type="Pfam" id="PF00561"/>
    </source>
</evidence>
<evidence type="ECO:0000313" key="4">
    <source>
        <dbReference type="EMBL" id="KAF2868349.1"/>
    </source>
</evidence>
<dbReference type="SUPFAM" id="SSF53474">
    <property type="entry name" value="alpha/beta-Hydrolases"/>
    <property type="match status" value="1"/>
</dbReference>
<feature type="domain" description="AB hydrolase-1" evidence="3">
    <location>
        <begin position="65"/>
        <end position="300"/>
    </location>
</feature>
<evidence type="ECO:0000256" key="1">
    <source>
        <dbReference type="ARBA" id="ARBA00008645"/>
    </source>
</evidence>
<dbReference type="AlphaFoldDB" id="A0A7C8I1I7"/>
<evidence type="ECO:0000256" key="2">
    <source>
        <dbReference type="ARBA" id="ARBA00022801"/>
    </source>
</evidence>
<dbReference type="OrthoDB" id="8119704at2759"/>
<dbReference type="InterPro" id="IPR000073">
    <property type="entry name" value="AB_hydrolase_1"/>
</dbReference>
<dbReference type="InterPro" id="IPR029058">
    <property type="entry name" value="AB_hydrolase_fold"/>
</dbReference>
<dbReference type="EMBL" id="JAADJZ010000019">
    <property type="protein sequence ID" value="KAF2868349.1"/>
    <property type="molecule type" value="Genomic_DNA"/>
</dbReference>
<keyword evidence="2 4" id="KW-0378">Hydrolase</keyword>
<accession>A0A7C8I1I7</accession>
<comment type="similarity">
    <text evidence="1">Belongs to the AB hydrolase superfamily.</text>
</comment>
<name>A0A7C8I1I7_9PLEO</name>
<protein>
    <submittedName>
        <fullName evidence="4">Alpha/Beta hydrolase protein</fullName>
    </submittedName>
</protein>
<gene>
    <name evidence="4" type="ORF">BDV95DRAFT_609836</name>
</gene>
<dbReference type="Proteomes" id="UP000481861">
    <property type="component" value="Unassembled WGS sequence"/>
</dbReference>
<comment type="caution">
    <text evidence="4">The sequence shown here is derived from an EMBL/GenBank/DDBJ whole genome shotgun (WGS) entry which is preliminary data.</text>
</comment>
<organism evidence="4 5">
    <name type="scientific">Massariosphaeria phaeospora</name>
    <dbReference type="NCBI Taxonomy" id="100035"/>
    <lineage>
        <taxon>Eukaryota</taxon>
        <taxon>Fungi</taxon>
        <taxon>Dikarya</taxon>
        <taxon>Ascomycota</taxon>
        <taxon>Pezizomycotina</taxon>
        <taxon>Dothideomycetes</taxon>
        <taxon>Pleosporomycetidae</taxon>
        <taxon>Pleosporales</taxon>
        <taxon>Pleosporales incertae sedis</taxon>
        <taxon>Massariosphaeria</taxon>
    </lineage>
</organism>
<dbReference type="Pfam" id="PF00561">
    <property type="entry name" value="Abhydrolase_1"/>
    <property type="match status" value="1"/>
</dbReference>
<dbReference type="PANTHER" id="PTHR46118:SF4">
    <property type="entry name" value="PROTEIN ABHD11"/>
    <property type="match status" value="1"/>
</dbReference>
<dbReference type="GO" id="GO:0052689">
    <property type="term" value="F:carboxylic ester hydrolase activity"/>
    <property type="evidence" value="ECO:0007669"/>
    <property type="project" value="TreeGrafter"/>
</dbReference>
<dbReference type="PANTHER" id="PTHR46118">
    <property type="entry name" value="PROTEIN ABHD11"/>
    <property type="match status" value="1"/>
</dbReference>
<dbReference type="GO" id="GO:0005739">
    <property type="term" value="C:mitochondrion"/>
    <property type="evidence" value="ECO:0007669"/>
    <property type="project" value="TreeGrafter"/>
</dbReference>
<reference evidence="4 5" key="1">
    <citation type="submission" date="2020-01" db="EMBL/GenBank/DDBJ databases">
        <authorList>
            <consortium name="DOE Joint Genome Institute"/>
            <person name="Haridas S."/>
            <person name="Albert R."/>
            <person name="Binder M."/>
            <person name="Bloem J."/>
            <person name="Labutti K."/>
            <person name="Salamov A."/>
            <person name="Andreopoulos B."/>
            <person name="Baker S.E."/>
            <person name="Barry K."/>
            <person name="Bills G."/>
            <person name="Bluhm B.H."/>
            <person name="Cannon C."/>
            <person name="Castanera R."/>
            <person name="Culley D.E."/>
            <person name="Daum C."/>
            <person name="Ezra D."/>
            <person name="Gonzalez J.B."/>
            <person name="Henrissat B."/>
            <person name="Kuo A."/>
            <person name="Liang C."/>
            <person name="Lipzen A."/>
            <person name="Lutzoni F."/>
            <person name="Magnuson J."/>
            <person name="Mondo S."/>
            <person name="Nolan M."/>
            <person name="Ohm R."/>
            <person name="Pangilinan J."/>
            <person name="Park H.-J.H."/>
            <person name="Ramirez L."/>
            <person name="Alfaro M."/>
            <person name="Sun H."/>
            <person name="Tritt A."/>
            <person name="Yoshinaga Y."/>
            <person name="Zwiers L.-H.L."/>
            <person name="Turgeon B.G."/>
            <person name="Goodwin S.B."/>
            <person name="Spatafora J.W."/>
            <person name="Crous P.W."/>
            <person name="Grigoriev I.V."/>
        </authorList>
    </citation>
    <scope>NUCLEOTIDE SEQUENCE [LARGE SCALE GENOMIC DNA]</scope>
    <source>
        <strain evidence="4 5">CBS 611.86</strain>
    </source>
</reference>
<proteinExistence type="inferred from homology"/>
<dbReference type="Gene3D" id="3.40.50.1820">
    <property type="entry name" value="alpha/beta hydrolase"/>
    <property type="match status" value="1"/>
</dbReference>
<evidence type="ECO:0000313" key="5">
    <source>
        <dbReference type="Proteomes" id="UP000481861"/>
    </source>
</evidence>
<dbReference type="FunFam" id="3.40.50.1820:FF:000039">
    <property type="entry name" value="Esterase ybfF"/>
    <property type="match status" value="1"/>
</dbReference>